<dbReference type="InterPro" id="IPR016084">
    <property type="entry name" value="Haem_Oase-like_multi-hlx"/>
</dbReference>
<gene>
    <name evidence="2" type="ORF">COO92_15605</name>
</gene>
<name>A0A2N3L3S2_9PROT</name>
<dbReference type="Gene3D" id="1.20.910.10">
    <property type="entry name" value="Heme oxygenase-like"/>
    <property type="match status" value="1"/>
</dbReference>
<dbReference type="PROSITE" id="PS00455">
    <property type="entry name" value="AMP_BINDING"/>
    <property type="match status" value="1"/>
</dbReference>
<evidence type="ECO:0000259" key="1">
    <source>
        <dbReference type="Pfam" id="PF00501"/>
    </source>
</evidence>
<dbReference type="Gene3D" id="3.40.50.12780">
    <property type="entry name" value="N-terminal domain of ligase-like"/>
    <property type="match status" value="1"/>
</dbReference>
<dbReference type="Gene3D" id="3.30.300.30">
    <property type="match status" value="1"/>
</dbReference>
<dbReference type="SMART" id="SM01236">
    <property type="entry name" value="Haem_oxygenase_2"/>
    <property type="match status" value="1"/>
</dbReference>
<dbReference type="EMBL" id="NXGX01000006">
    <property type="protein sequence ID" value="PKR57376.1"/>
    <property type="molecule type" value="Genomic_DNA"/>
</dbReference>
<dbReference type="GO" id="GO:0006631">
    <property type="term" value="P:fatty acid metabolic process"/>
    <property type="evidence" value="ECO:0007669"/>
    <property type="project" value="TreeGrafter"/>
</dbReference>
<dbReference type="RefSeq" id="WP_101303584.1">
    <property type="nucleotide sequence ID" value="NZ_NXGX01000006.1"/>
</dbReference>
<dbReference type="PANTHER" id="PTHR43201">
    <property type="entry name" value="ACYL-COA SYNTHETASE"/>
    <property type="match status" value="1"/>
</dbReference>
<feature type="domain" description="AMP-dependent synthetase/ligase" evidence="1">
    <location>
        <begin position="3"/>
        <end position="101"/>
    </location>
</feature>
<keyword evidence="3" id="KW-1185">Reference proteome</keyword>
<feature type="domain" description="AMP-dependent synthetase/ligase" evidence="1">
    <location>
        <begin position="115"/>
        <end position="300"/>
    </location>
</feature>
<dbReference type="InterPro" id="IPR042099">
    <property type="entry name" value="ANL_N_sf"/>
</dbReference>
<evidence type="ECO:0000313" key="3">
    <source>
        <dbReference type="Proteomes" id="UP000233332"/>
    </source>
</evidence>
<dbReference type="AlphaFoldDB" id="A0A2N3L3S2"/>
<dbReference type="InterPro" id="IPR000873">
    <property type="entry name" value="AMP-dep_synth/lig_dom"/>
</dbReference>
<sequence length="672" mass="72744">MLFERILNQSPEKVALREGNDEVSYGDLYDLIDARCLELAGVDVLGIALDNGIDWLIWDLAALSANTICVPIPPFFTRDQINHTIASAGITHMLTPDGMTETWQSQSTDIPVGTAKITFTSGTTGTPKGVCLPSSAMMNVASSIHEMLGDDVTQTHACVLPLAVLLENVAGVYAGLMAGCTIVLTPLEQFGPQYQGLHGILSQTRATSVILVPEILRALMMQVIKNGVLPDLKFIAVGGSRVDPVLIAKARQIGLPVYEGYGLSECGSVVSMNIPGKDKPGTTGRLLPHVVADISNGEIVIRDPGFLGYIGEPATGVFATGDLGKIDLDGYVSVTGRRKNVLITSLGRNISPEWPESALLAQPGIYQVMVFGDGEPELGALIVPTGPNADVTAAVAAANSTLPDYAQIKRIRVVSPFTIDNGCLTGTGRPRRDTITKMYTSPLSVPEKTMNFYDRLVSETAQSRAALYHVPQLVDGLQGHISRSTYVAYLTEAYHHVKHTVPFLMAMGSRLPDDKRWLHKAVIEYLEEEEGHEEWILNDIEAAGGDKEAARNAQPNLETQVMVAYNYDYISRKNPVGFLGMVFMLESTSTQIASQGADAVMSGLDLPKSAFTYLFSHGTLDLEHMKFFEKTVNQISDPDDQAAIIEVAQNAFRLFANLFAAIPHEGQRKNVA</sequence>
<dbReference type="Pfam" id="PF14518">
    <property type="entry name" value="Haem_oxygenas_2"/>
    <property type="match status" value="1"/>
</dbReference>
<dbReference type="Pfam" id="PF23562">
    <property type="entry name" value="AMP-binding_C_3"/>
    <property type="match status" value="1"/>
</dbReference>
<comment type="caution">
    <text evidence="2">The sequence shown here is derived from an EMBL/GenBank/DDBJ whole genome shotgun (WGS) entry which is preliminary data.</text>
</comment>
<proteinExistence type="predicted"/>
<dbReference type="PANTHER" id="PTHR43201:SF32">
    <property type="entry name" value="2-SUCCINYLBENZOATE--COA LIGASE, CHLOROPLASTIC_PEROXISOMAL"/>
    <property type="match status" value="1"/>
</dbReference>
<dbReference type="Pfam" id="PF00501">
    <property type="entry name" value="AMP-binding"/>
    <property type="match status" value="2"/>
</dbReference>
<dbReference type="Proteomes" id="UP000233332">
    <property type="component" value="Unassembled WGS sequence"/>
</dbReference>
<dbReference type="InterPro" id="IPR020845">
    <property type="entry name" value="AMP-binding_CS"/>
</dbReference>
<reference evidence="2 3" key="1">
    <citation type="submission" date="2017-09" db="EMBL/GenBank/DDBJ databases">
        <title>Biodiversity and function of Thalassospira species in the particle-attached aromatic-hydrocarbon-degrading consortia from the surface seawater of the China South Sea.</title>
        <authorList>
            <person name="Dong C."/>
            <person name="Lai Q."/>
            <person name="Shao Z."/>
        </authorList>
    </citation>
    <scope>NUCLEOTIDE SEQUENCE [LARGE SCALE GENOMIC DNA]</scope>
    <source>
        <strain evidence="2 3">139Z-12</strain>
    </source>
</reference>
<dbReference type="SUPFAM" id="SSF48613">
    <property type="entry name" value="Heme oxygenase-like"/>
    <property type="match status" value="1"/>
</dbReference>
<protein>
    <submittedName>
        <fullName evidence="2">AMP-dependent synthetase</fullName>
    </submittedName>
</protein>
<dbReference type="InterPro" id="IPR045851">
    <property type="entry name" value="AMP-bd_C_sf"/>
</dbReference>
<dbReference type="GO" id="GO:0031956">
    <property type="term" value="F:medium-chain fatty acid-CoA ligase activity"/>
    <property type="evidence" value="ECO:0007669"/>
    <property type="project" value="TreeGrafter"/>
</dbReference>
<organism evidence="2 3">
    <name type="scientific">Thalassospira lohafexi</name>
    <dbReference type="NCBI Taxonomy" id="744227"/>
    <lineage>
        <taxon>Bacteria</taxon>
        <taxon>Pseudomonadati</taxon>
        <taxon>Pseudomonadota</taxon>
        <taxon>Alphaproteobacteria</taxon>
        <taxon>Rhodospirillales</taxon>
        <taxon>Thalassospiraceae</taxon>
        <taxon>Thalassospira</taxon>
    </lineage>
</organism>
<dbReference type="SUPFAM" id="SSF56801">
    <property type="entry name" value="Acetyl-CoA synthetase-like"/>
    <property type="match status" value="1"/>
</dbReference>
<evidence type="ECO:0000313" key="2">
    <source>
        <dbReference type="EMBL" id="PKR57376.1"/>
    </source>
</evidence>
<accession>A0A2N3L3S2</accession>